<dbReference type="InterPro" id="IPR000014">
    <property type="entry name" value="PAS"/>
</dbReference>
<dbReference type="InterPro" id="IPR011006">
    <property type="entry name" value="CheY-like_superfamily"/>
</dbReference>
<dbReference type="Gene3D" id="3.30.450.40">
    <property type="match status" value="1"/>
</dbReference>
<evidence type="ECO:0000256" key="11">
    <source>
        <dbReference type="PROSITE-ProRule" id="PRU00169"/>
    </source>
</evidence>
<dbReference type="SUPFAM" id="SSF55785">
    <property type="entry name" value="PYP-like sensor domain (PAS domain)"/>
    <property type="match status" value="2"/>
</dbReference>
<dbReference type="InterPro" id="IPR029016">
    <property type="entry name" value="GAF-like_dom_sf"/>
</dbReference>
<gene>
    <name evidence="16" type="ORF">SAMN06265795_11969</name>
</gene>
<dbReference type="PROSITE" id="PS50109">
    <property type="entry name" value="HIS_KIN"/>
    <property type="match status" value="1"/>
</dbReference>
<dbReference type="InterPro" id="IPR043150">
    <property type="entry name" value="Phytochrome_PHY_sf"/>
</dbReference>
<dbReference type="InterPro" id="IPR035965">
    <property type="entry name" value="PAS-like_dom_sf"/>
</dbReference>
<dbReference type="SMART" id="SM00065">
    <property type="entry name" value="GAF"/>
    <property type="match status" value="1"/>
</dbReference>
<keyword evidence="12" id="KW-0175">Coiled coil</keyword>
<evidence type="ECO:0000259" key="15">
    <source>
        <dbReference type="PROSITE" id="PS50110"/>
    </source>
</evidence>
<protein>
    <recommendedName>
        <fullName evidence="3">histidine kinase</fullName>
        <ecNumber evidence="3">2.7.13.3</ecNumber>
    </recommendedName>
</protein>
<evidence type="ECO:0000256" key="2">
    <source>
        <dbReference type="ARBA" id="ARBA00006402"/>
    </source>
</evidence>
<dbReference type="PANTHER" id="PTHR43065:SF42">
    <property type="entry name" value="TWO-COMPONENT SENSOR PPRA"/>
    <property type="match status" value="1"/>
</dbReference>
<comment type="similarity">
    <text evidence="2">In the N-terminal section; belongs to the phytochrome family.</text>
</comment>
<keyword evidence="10" id="KW-0675">Receptor</keyword>
<keyword evidence="17" id="KW-1185">Reference proteome</keyword>
<evidence type="ECO:0000259" key="14">
    <source>
        <dbReference type="PROSITE" id="PS50109"/>
    </source>
</evidence>
<evidence type="ECO:0000256" key="4">
    <source>
        <dbReference type="ARBA" id="ARBA00022543"/>
    </source>
</evidence>
<sequence length="1046" mass="115704">MQPIKETDLSNCDKEPIHIPGMIQPFGALLVVERATWRIVQASDNLPGMLGMRLDEALGAPLDAVIGAEVTRQLQTVLEKGELHSVSPARIRLPGNGRLYHLLYHVSNQHLLAEFEPIDIDPQAGITPLQGDLPFREIDECDSHEALCALMVREVRRLTGYDRVIAYRFDEDWHGVVIAEEDNGRYAESFLGHHFPASDIPVPARKLFTLNRLRIIPDIHYQPAALVPPRTPGDEQPLDMTYCLLRSVSPIHLEYLANMDVRASLTISLMHGERLWGMVTCHHATPYKPEPAARLRCKVLAELASYAISDIDRRRTTAIADQRRQELARIRDWLASHDRILDGMEAIASQVLTALDSDTVAISLQGHLIELGTPLPQEALERIRAAMARDESAEIVHTRHLAGLDASLSAVAPLASGALYTRLDKHGYLLALRREIVESRIWAGNPNKPVDYDPKARLHPRKSFAQWQEQVRGHTRRWRPLDLEAAMEFSRLILERHEQLARQRFESALRIERDRSRAILETMTEGFMLLAYDLRILQINPEGLRLLPETSAGVLGLPLWQVWPGIEHGPLGEFFRRAVTLRIPASMEHVQERDGAPAWLDVRVYWSGDGLAVFFRDVTERKRAEQALRRLNDTLEERVAERTAELAHAHEQLHQSQKMEALGQLTGGIAHDFNNLLAGIVSSLDLMRIRLAQGRPDHLSRYIETAGASAEKAAALTHRLLAFSRRQTLAPKPTDVNRLASSLQDLIQRTVGPGIEVRTELAPDLWLTLCDPNQLENALLNLAINSRDAMPGGGLLRIVSANVAVPRGRGKRRAAAGQEHDADLAPGDYVMLAVADSGSGMPPEVARRAFEPFYTTKPSGKGTGLGLAMIYSFVTQSGGQARIHSAPGAGTEVRLYLPRHAGQDAAVLGAGTAAAPLASMRRAQVLIVDDEPDLRLLLSELVTELGHDALHAHDAASAMRCLRGRHRFDLLITDIGLPGGVSGAELAAQARALLPELKIIFITGYGDKTPLLDGRLDQQASVITKPFSVDDLARQITAILDVGVGR</sequence>
<keyword evidence="6" id="KW-0716">Sensory transduction</keyword>
<keyword evidence="7" id="KW-0808">Transferase</keyword>
<dbReference type="EMBL" id="FZOT01000019">
    <property type="protein sequence ID" value="SNT25650.1"/>
    <property type="molecule type" value="Genomic_DNA"/>
</dbReference>
<dbReference type="Gene3D" id="1.10.287.130">
    <property type="match status" value="1"/>
</dbReference>
<dbReference type="GO" id="GO:0006355">
    <property type="term" value="P:regulation of DNA-templated transcription"/>
    <property type="evidence" value="ECO:0007669"/>
    <property type="project" value="InterPro"/>
</dbReference>
<dbReference type="Pfam" id="PF00512">
    <property type="entry name" value="HisKA"/>
    <property type="match status" value="1"/>
</dbReference>
<dbReference type="SMART" id="SM00388">
    <property type="entry name" value="HisKA"/>
    <property type="match status" value="1"/>
</dbReference>
<dbReference type="GO" id="GO:0000155">
    <property type="term" value="F:phosphorelay sensor kinase activity"/>
    <property type="evidence" value="ECO:0007669"/>
    <property type="project" value="InterPro"/>
</dbReference>
<dbReference type="InterPro" id="IPR036097">
    <property type="entry name" value="HisK_dim/P_sf"/>
</dbReference>
<evidence type="ECO:0000256" key="12">
    <source>
        <dbReference type="SAM" id="Coils"/>
    </source>
</evidence>
<evidence type="ECO:0000256" key="10">
    <source>
        <dbReference type="ARBA" id="ARBA00023170"/>
    </source>
</evidence>
<evidence type="ECO:0000256" key="9">
    <source>
        <dbReference type="ARBA" id="ARBA00022991"/>
    </source>
</evidence>
<dbReference type="CDD" id="cd00130">
    <property type="entry name" value="PAS"/>
    <property type="match status" value="1"/>
</dbReference>
<dbReference type="InterPro" id="IPR005467">
    <property type="entry name" value="His_kinase_dom"/>
</dbReference>
<dbReference type="PROSITE" id="PS50110">
    <property type="entry name" value="RESPONSE_REGULATORY"/>
    <property type="match status" value="1"/>
</dbReference>
<dbReference type="OrthoDB" id="9177862at2"/>
<accession>A0A239L5S0</accession>
<evidence type="ECO:0000313" key="16">
    <source>
        <dbReference type="EMBL" id="SNT25650.1"/>
    </source>
</evidence>
<dbReference type="GO" id="GO:0009584">
    <property type="term" value="P:detection of visible light"/>
    <property type="evidence" value="ECO:0007669"/>
    <property type="project" value="InterPro"/>
</dbReference>
<keyword evidence="4" id="KW-0600">Photoreceptor protein</keyword>
<keyword evidence="9" id="KW-0157">Chromophore</keyword>
<dbReference type="PROSITE" id="PS50046">
    <property type="entry name" value="PHYTOCHROME_2"/>
    <property type="match status" value="1"/>
</dbReference>
<evidence type="ECO:0000256" key="8">
    <source>
        <dbReference type="ARBA" id="ARBA00022777"/>
    </source>
</evidence>
<dbReference type="SUPFAM" id="SSF52172">
    <property type="entry name" value="CheY-like"/>
    <property type="match status" value="1"/>
</dbReference>
<dbReference type="Pfam" id="PF08446">
    <property type="entry name" value="PAS_2"/>
    <property type="match status" value="1"/>
</dbReference>
<feature type="modified residue" description="4-aspartylphosphate" evidence="11">
    <location>
        <position position="974"/>
    </location>
</feature>
<comment type="catalytic activity">
    <reaction evidence="1">
        <text>ATP + protein L-histidine = ADP + protein N-phospho-L-histidine.</text>
        <dbReference type="EC" id="2.7.13.3"/>
    </reaction>
</comment>
<dbReference type="InterPro" id="IPR016132">
    <property type="entry name" value="Phyto_chromo_attachment"/>
</dbReference>
<evidence type="ECO:0000256" key="5">
    <source>
        <dbReference type="ARBA" id="ARBA00022553"/>
    </source>
</evidence>
<dbReference type="InterPro" id="IPR003594">
    <property type="entry name" value="HATPase_dom"/>
</dbReference>
<dbReference type="SMART" id="SM00091">
    <property type="entry name" value="PAS"/>
    <property type="match status" value="2"/>
</dbReference>
<dbReference type="InterPro" id="IPR013515">
    <property type="entry name" value="Phytochrome_cen-reg"/>
</dbReference>
<organism evidence="16 17">
    <name type="scientific">Noviherbaspirillum humi</name>
    <dbReference type="NCBI Taxonomy" id="1688639"/>
    <lineage>
        <taxon>Bacteria</taxon>
        <taxon>Pseudomonadati</taxon>
        <taxon>Pseudomonadota</taxon>
        <taxon>Betaproteobacteria</taxon>
        <taxon>Burkholderiales</taxon>
        <taxon>Oxalobacteraceae</taxon>
        <taxon>Noviherbaspirillum</taxon>
    </lineage>
</organism>
<dbReference type="RefSeq" id="WP_089401261.1">
    <property type="nucleotide sequence ID" value="NZ_FZOT01000019.1"/>
</dbReference>
<feature type="domain" description="Phytochrome chromophore attachment site" evidence="13">
    <location>
        <begin position="143"/>
        <end position="302"/>
    </location>
</feature>
<name>A0A239L5S0_9BURK</name>
<dbReference type="InterPro" id="IPR003018">
    <property type="entry name" value="GAF"/>
</dbReference>
<dbReference type="Pfam" id="PF01590">
    <property type="entry name" value="GAF"/>
    <property type="match status" value="1"/>
</dbReference>
<dbReference type="InterPro" id="IPR004358">
    <property type="entry name" value="Sig_transdc_His_kin-like_C"/>
</dbReference>
<dbReference type="InterPro" id="IPR036890">
    <property type="entry name" value="HATPase_C_sf"/>
</dbReference>
<dbReference type="InterPro" id="IPR013654">
    <property type="entry name" value="PAS_2"/>
</dbReference>
<dbReference type="EC" id="2.7.13.3" evidence="3"/>
<dbReference type="InterPro" id="IPR001789">
    <property type="entry name" value="Sig_transdc_resp-reg_receiver"/>
</dbReference>
<dbReference type="PRINTS" id="PR00344">
    <property type="entry name" value="BCTRLSENSOR"/>
</dbReference>
<dbReference type="Pfam" id="PF00072">
    <property type="entry name" value="Response_reg"/>
    <property type="match status" value="1"/>
</dbReference>
<dbReference type="SUPFAM" id="SSF55781">
    <property type="entry name" value="GAF domain-like"/>
    <property type="match status" value="2"/>
</dbReference>
<dbReference type="SMART" id="SM00387">
    <property type="entry name" value="HATPase_c"/>
    <property type="match status" value="1"/>
</dbReference>
<reference evidence="16 17" key="1">
    <citation type="submission" date="2017-06" db="EMBL/GenBank/DDBJ databases">
        <authorList>
            <person name="Kim H.J."/>
            <person name="Triplett B.A."/>
        </authorList>
    </citation>
    <scope>NUCLEOTIDE SEQUENCE [LARGE SCALE GENOMIC DNA]</scope>
    <source>
        <strain evidence="16 17">U15</strain>
    </source>
</reference>
<dbReference type="PANTHER" id="PTHR43065">
    <property type="entry name" value="SENSOR HISTIDINE KINASE"/>
    <property type="match status" value="1"/>
</dbReference>
<feature type="domain" description="Histidine kinase" evidence="14">
    <location>
        <begin position="668"/>
        <end position="901"/>
    </location>
</feature>
<dbReference type="Gene3D" id="3.30.450.270">
    <property type="match status" value="1"/>
</dbReference>
<dbReference type="InterPro" id="IPR003661">
    <property type="entry name" value="HisK_dim/P_dom"/>
</dbReference>
<dbReference type="SUPFAM" id="SSF47384">
    <property type="entry name" value="Homodimeric domain of signal transducing histidine kinase"/>
    <property type="match status" value="1"/>
</dbReference>
<dbReference type="Pfam" id="PF08448">
    <property type="entry name" value="PAS_4"/>
    <property type="match status" value="1"/>
</dbReference>
<dbReference type="Gene3D" id="3.40.50.2300">
    <property type="match status" value="1"/>
</dbReference>
<dbReference type="CDD" id="cd00082">
    <property type="entry name" value="HisKA"/>
    <property type="match status" value="1"/>
</dbReference>
<evidence type="ECO:0000256" key="3">
    <source>
        <dbReference type="ARBA" id="ARBA00012438"/>
    </source>
</evidence>
<dbReference type="SUPFAM" id="SSF55874">
    <property type="entry name" value="ATPase domain of HSP90 chaperone/DNA topoisomerase II/histidine kinase"/>
    <property type="match status" value="1"/>
</dbReference>
<feature type="coiled-coil region" evidence="12">
    <location>
        <begin position="621"/>
        <end position="652"/>
    </location>
</feature>
<dbReference type="GO" id="GO:0009881">
    <property type="term" value="F:photoreceptor activity"/>
    <property type="evidence" value="ECO:0007669"/>
    <property type="project" value="UniProtKB-KW"/>
</dbReference>
<dbReference type="InterPro" id="IPR013656">
    <property type="entry name" value="PAS_4"/>
</dbReference>
<dbReference type="NCBIfam" id="TIGR00229">
    <property type="entry name" value="sensory_box"/>
    <property type="match status" value="1"/>
</dbReference>
<evidence type="ECO:0000256" key="1">
    <source>
        <dbReference type="ARBA" id="ARBA00000085"/>
    </source>
</evidence>
<dbReference type="Pfam" id="PF00360">
    <property type="entry name" value="PHY"/>
    <property type="match status" value="1"/>
</dbReference>
<keyword evidence="8" id="KW-0418">Kinase</keyword>
<dbReference type="Proteomes" id="UP000198284">
    <property type="component" value="Unassembled WGS sequence"/>
</dbReference>
<evidence type="ECO:0000256" key="7">
    <source>
        <dbReference type="ARBA" id="ARBA00022679"/>
    </source>
</evidence>
<evidence type="ECO:0000259" key="13">
    <source>
        <dbReference type="PROSITE" id="PS50046"/>
    </source>
</evidence>
<dbReference type="Pfam" id="PF02518">
    <property type="entry name" value="HATPase_c"/>
    <property type="match status" value="1"/>
</dbReference>
<keyword evidence="5 11" id="KW-0597">Phosphoprotein</keyword>
<evidence type="ECO:0000313" key="17">
    <source>
        <dbReference type="Proteomes" id="UP000198284"/>
    </source>
</evidence>
<feature type="domain" description="Response regulatory" evidence="15">
    <location>
        <begin position="924"/>
        <end position="1040"/>
    </location>
</feature>
<evidence type="ECO:0000256" key="6">
    <source>
        <dbReference type="ARBA" id="ARBA00022606"/>
    </source>
</evidence>
<dbReference type="Gene3D" id="3.30.450.20">
    <property type="entry name" value="PAS domain"/>
    <property type="match status" value="2"/>
</dbReference>
<dbReference type="SMART" id="SM00448">
    <property type="entry name" value="REC"/>
    <property type="match status" value="1"/>
</dbReference>
<dbReference type="Gene3D" id="3.30.565.10">
    <property type="entry name" value="Histidine kinase-like ATPase, C-terminal domain"/>
    <property type="match status" value="1"/>
</dbReference>
<proteinExistence type="inferred from homology"/>
<dbReference type="AlphaFoldDB" id="A0A239L5S0"/>